<comment type="caution">
    <text evidence="1">The sequence shown here is derived from an EMBL/GenBank/DDBJ whole genome shotgun (WGS) entry which is preliminary data.</text>
</comment>
<protein>
    <submittedName>
        <fullName evidence="1">Helix-turn-helix domain-containing protein</fullName>
    </submittedName>
</protein>
<gene>
    <name evidence="1" type="ORF">F1188_17050</name>
</gene>
<dbReference type="OrthoDB" id="7220345at2"/>
<organism evidence="1 2">
    <name type="scientific">Roseospira marina</name>
    <dbReference type="NCBI Taxonomy" id="140057"/>
    <lineage>
        <taxon>Bacteria</taxon>
        <taxon>Pseudomonadati</taxon>
        <taxon>Pseudomonadota</taxon>
        <taxon>Alphaproteobacteria</taxon>
        <taxon>Rhodospirillales</taxon>
        <taxon>Rhodospirillaceae</taxon>
        <taxon>Roseospira</taxon>
    </lineage>
</organism>
<reference evidence="1 2" key="1">
    <citation type="submission" date="2019-09" db="EMBL/GenBank/DDBJ databases">
        <title>Genome sequence of Roseospira marina, one of the more divergent members of the non-sulfur purple photosynthetic bacterial family, the Rhodospirillaceae.</title>
        <authorList>
            <person name="Meyer T."/>
            <person name="Kyndt J."/>
        </authorList>
    </citation>
    <scope>NUCLEOTIDE SEQUENCE [LARGE SCALE GENOMIC DNA]</scope>
    <source>
        <strain evidence="1 2">DSM 15113</strain>
    </source>
</reference>
<dbReference type="EMBL" id="VWPJ01000021">
    <property type="protein sequence ID" value="KAA5604177.1"/>
    <property type="molecule type" value="Genomic_DNA"/>
</dbReference>
<keyword evidence="2" id="KW-1185">Reference proteome</keyword>
<name>A0A5M6I8C8_9PROT</name>
<evidence type="ECO:0000313" key="2">
    <source>
        <dbReference type="Proteomes" id="UP000324065"/>
    </source>
</evidence>
<proteinExistence type="predicted"/>
<dbReference type="RefSeq" id="WP_150063654.1">
    <property type="nucleotide sequence ID" value="NZ_JACHII010000020.1"/>
</dbReference>
<dbReference type="Proteomes" id="UP000324065">
    <property type="component" value="Unassembled WGS sequence"/>
</dbReference>
<evidence type="ECO:0000313" key="1">
    <source>
        <dbReference type="EMBL" id="KAA5604177.1"/>
    </source>
</evidence>
<accession>A0A5M6I8C8</accession>
<dbReference type="AlphaFoldDB" id="A0A5M6I8C8"/>
<sequence>MNDSCPLPGWPRLMRRKTVAAYLDVSPGTVDTLDLPSHRIRSMRYWLRDEVDSWIDSQTGHIREMDTTAYLEQWG</sequence>